<gene>
    <name evidence="2" type="ORF">ERX27_07485</name>
</gene>
<accession>A0A4R6BCX5</accession>
<proteinExistence type="predicted"/>
<organism evidence="2 3">
    <name type="scientific">Macrococcus brunensis</name>
    <dbReference type="NCBI Taxonomy" id="198483"/>
    <lineage>
        <taxon>Bacteria</taxon>
        <taxon>Bacillati</taxon>
        <taxon>Bacillota</taxon>
        <taxon>Bacilli</taxon>
        <taxon>Bacillales</taxon>
        <taxon>Staphylococcaceae</taxon>
        <taxon>Macrococcus</taxon>
    </lineage>
</organism>
<comment type="caution">
    <text evidence="2">The sequence shown here is derived from an EMBL/GenBank/DDBJ whole genome shotgun (WGS) entry which is preliminary data.</text>
</comment>
<dbReference type="EMBL" id="SCWA01000012">
    <property type="protein sequence ID" value="TDL96688.1"/>
    <property type="molecule type" value="Genomic_DNA"/>
</dbReference>
<dbReference type="SUPFAM" id="SSF56563">
    <property type="entry name" value="Major capsid protein gp5"/>
    <property type="match status" value="1"/>
</dbReference>
<sequence>MAIKFTNTDLQMAVEEKRQAYLSAVREDKEPEVVEKLQGEYMEAYAKGLKDEVMQTARGEYNDSNSDLNIKLQRGNNVLLAEERKFFKMLVEDEANYDSFKKKELLPVTTVERIFEDIKVERPLLAKINFQLAGLVTRLIKVEPSGAAVWGEIFGKIQGQITANVKAVSFSQNKLTAFAIVPKDLAKFGPEWVERYVRLQLAEAVGIKLEEGVVKGGGSAKNEPIGLMKDYDTEAGTVTDKTPSGTLTFKDARTTAMELAAVATKLSVKQDGKPVNVAGQISLAVSPADQFVVAASNTIQTQNGAWITSLPFNIDVVASEFIPQGQVLPFVGSRYSAVHTGNVDIQKYDQTLALEDCDLFITKHFAHGMPDDNKTSLLYTLAVADAVPVV</sequence>
<evidence type="ECO:0000259" key="1">
    <source>
        <dbReference type="Pfam" id="PF05065"/>
    </source>
</evidence>
<dbReference type="InterPro" id="IPR054612">
    <property type="entry name" value="Phage_capsid-like_C"/>
</dbReference>
<keyword evidence="3" id="KW-1185">Reference proteome</keyword>
<dbReference type="Proteomes" id="UP000295310">
    <property type="component" value="Unassembled WGS sequence"/>
</dbReference>
<dbReference type="OrthoDB" id="2043141at2"/>
<name>A0A4R6BCX5_9STAP</name>
<evidence type="ECO:0000313" key="2">
    <source>
        <dbReference type="EMBL" id="TDL96688.1"/>
    </source>
</evidence>
<dbReference type="AlphaFoldDB" id="A0A4R6BCX5"/>
<feature type="domain" description="Phage capsid-like C-terminal" evidence="1">
    <location>
        <begin position="105"/>
        <end position="260"/>
    </location>
</feature>
<evidence type="ECO:0000313" key="3">
    <source>
        <dbReference type="Proteomes" id="UP000295310"/>
    </source>
</evidence>
<dbReference type="RefSeq" id="WP_133432216.1">
    <property type="nucleotide sequence ID" value="NZ_SCWA01000012.1"/>
</dbReference>
<reference evidence="2 3" key="1">
    <citation type="submission" date="2019-01" db="EMBL/GenBank/DDBJ databases">
        <title>Draft genome sequences of the type strains of six Macrococcus species.</title>
        <authorList>
            <person name="Mazhar S."/>
            <person name="Altermann E."/>
            <person name="Hill C."/>
            <person name="Mcauliffe O."/>
        </authorList>
    </citation>
    <scope>NUCLEOTIDE SEQUENCE [LARGE SCALE GENOMIC DNA]</scope>
    <source>
        <strain evidence="2 3">CCM4811</strain>
    </source>
</reference>
<protein>
    <submittedName>
        <fullName evidence="2">Phage major capsid protein</fullName>
    </submittedName>
</protein>
<dbReference type="Pfam" id="PF05065">
    <property type="entry name" value="Phage_capsid"/>
    <property type="match status" value="1"/>
</dbReference>